<evidence type="ECO:0000313" key="7">
    <source>
        <dbReference type="EMBL" id="MEN3931740.1"/>
    </source>
</evidence>
<keyword evidence="2" id="KW-1003">Cell membrane</keyword>
<name>A0ABV0BLW7_9HYPH</name>
<dbReference type="PANTHER" id="PTHR36570">
    <property type="entry name" value="DISULFIDE BOND FORMATION PROTEIN B"/>
    <property type="match status" value="1"/>
</dbReference>
<feature type="transmembrane region" description="Helical" evidence="6">
    <location>
        <begin position="47"/>
        <end position="64"/>
    </location>
</feature>
<keyword evidence="5 6" id="KW-0472">Membrane</keyword>
<sequence length="166" mass="17874">MQLQQELTPRRTALFVLISAICVIAGAFIFQYGFGIAPCELCYTQRIAYYIAMPVALLGTLLPNRSMTIRLALGILVLVFLFNAGLAAYHAGVEWKFWAGPSSCTTPQGMSLDNGGDLLAQMQQTVVVSCADAGWRLFGISLAGWNTLISLGLAVVAAFPLIAKKQ</sequence>
<dbReference type="SUPFAM" id="SSF158442">
    <property type="entry name" value="DsbB-like"/>
    <property type="match status" value="1"/>
</dbReference>
<feature type="transmembrane region" description="Helical" evidence="6">
    <location>
        <begin position="71"/>
        <end position="91"/>
    </location>
</feature>
<dbReference type="Gene3D" id="1.20.1550.10">
    <property type="entry name" value="DsbB-like"/>
    <property type="match status" value="1"/>
</dbReference>
<keyword evidence="4 6" id="KW-1133">Transmembrane helix</keyword>
<dbReference type="Proteomes" id="UP001418637">
    <property type="component" value="Unassembled WGS sequence"/>
</dbReference>
<gene>
    <name evidence="7" type="ORF">WJT86_11805</name>
</gene>
<protein>
    <submittedName>
        <fullName evidence="7">Disulfide bond formation protein B</fullName>
    </submittedName>
</protein>
<evidence type="ECO:0000256" key="2">
    <source>
        <dbReference type="ARBA" id="ARBA00022475"/>
    </source>
</evidence>
<dbReference type="InterPro" id="IPR003752">
    <property type="entry name" value="DiS_bond_form_DsbB/BdbC"/>
</dbReference>
<evidence type="ECO:0000256" key="1">
    <source>
        <dbReference type="ARBA" id="ARBA00004651"/>
    </source>
</evidence>
<comment type="subcellular location">
    <subcellularLocation>
        <location evidence="1">Cell membrane</location>
        <topology evidence="1">Multi-pass membrane protein</topology>
    </subcellularLocation>
</comment>
<dbReference type="InterPro" id="IPR024199">
    <property type="entry name" value="Uncharacterised_DsbB"/>
</dbReference>
<evidence type="ECO:0000256" key="6">
    <source>
        <dbReference type="SAM" id="Phobius"/>
    </source>
</evidence>
<dbReference type="InterPro" id="IPR023380">
    <property type="entry name" value="DsbB-like_sf"/>
</dbReference>
<dbReference type="PANTHER" id="PTHR36570:SF3">
    <property type="entry name" value="DISULFIDE BOND FORMATION PROTEIN B"/>
    <property type="match status" value="1"/>
</dbReference>
<organism evidence="7 8">
    <name type="scientific">Hohaiivirga grylli</name>
    <dbReference type="NCBI Taxonomy" id="3133970"/>
    <lineage>
        <taxon>Bacteria</taxon>
        <taxon>Pseudomonadati</taxon>
        <taxon>Pseudomonadota</taxon>
        <taxon>Alphaproteobacteria</taxon>
        <taxon>Hyphomicrobiales</taxon>
        <taxon>Methylobacteriaceae</taxon>
        <taxon>Hohaiivirga</taxon>
    </lineage>
</organism>
<dbReference type="EMBL" id="JBBYXI010000005">
    <property type="protein sequence ID" value="MEN3931740.1"/>
    <property type="molecule type" value="Genomic_DNA"/>
</dbReference>
<evidence type="ECO:0000256" key="4">
    <source>
        <dbReference type="ARBA" id="ARBA00022989"/>
    </source>
</evidence>
<feature type="transmembrane region" description="Helical" evidence="6">
    <location>
        <begin position="12"/>
        <end position="35"/>
    </location>
</feature>
<dbReference type="PIRSF" id="PIRSF033913">
    <property type="entry name" value="S-S_format_DsbB"/>
    <property type="match status" value="1"/>
</dbReference>
<feature type="transmembrane region" description="Helical" evidence="6">
    <location>
        <begin position="142"/>
        <end position="163"/>
    </location>
</feature>
<dbReference type="Pfam" id="PF02600">
    <property type="entry name" value="DsbB"/>
    <property type="match status" value="1"/>
</dbReference>
<evidence type="ECO:0000313" key="8">
    <source>
        <dbReference type="Proteomes" id="UP001418637"/>
    </source>
</evidence>
<evidence type="ECO:0000256" key="5">
    <source>
        <dbReference type="ARBA" id="ARBA00023136"/>
    </source>
</evidence>
<keyword evidence="3 6" id="KW-0812">Transmembrane</keyword>
<proteinExistence type="predicted"/>
<reference evidence="7 8" key="1">
    <citation type="submission" date="2024-04" db="EMBL/GenBank/DDBJ databases">
        <title>A novel species isolated from cricket.</title>
        <authorList>
            <person name="Wang H.-C."/>
        </authorList>
    </citation>
    <scope>NUCLEOTIDE SEQUENCE [LARGE SCALE GENOMIC DNA]</scope>
    <source>
        <strain evidence="7 8">WL0021</strain>
    </source>
</reference>
<dbReference type="InterPro" id="IPR050183">
    <property type="entry name" value="DsbB"/>
</dbReference>
<keyword evidence="8" id="KW-1185">Reference proteome</keyword>
<accession>A0ABV0BLW7</accession>
<evidence type="ECO:0000256" key="3">
    <source>
        <dbReference type="ARBA" id="ARBA00022692"/>
    </source>
</evidence>
<comment type="caution">
    <text evidence="7">The sequence shown here is derived from an EMBL/GenBank/DDBJ whole genome shotgun (WGS) entry which is preliminary data.</text>
</comment>
<dbReference type="RefSeq" id="WP_346337788.1">
    <property type="nucleotide sequence ID" value="NZ_JBBYXI010000005.1"/>
</dbReference>